<proteinExistence type="predicted"/>
<evidence type="ECO:0000313" key="2">
    <source>
        <dbReference type="Proteomes" id="UP000177159"/>
    </source>
</evidence>
<evidence type="ECO:0000313" key="1">
    <source>
        <dbReference type="EMBL" id="OGK24033.1"/>
    </source>
</evidence>
<dbReference type="AlphaFoldDB" id="A0A1F7GYV5"/>
<protein>
    <submittedName>
        <fullName evidence="1">Uncharacterized protein</fullName>
    </submittedName>
</protein>
<name>A0A1F7GYV5_9BACT</name>
<reference evidence="1 2" key="1">
    <citation type="journal article" date="2016" name="Nat. Commun.">
        <title>Thousands of microbial genomes shed light on interconnected biogeochemical processes in an aquifer system.</title>
        <authorList>
            <person name="Anantharaman K."/>
            <person name="Brown C.T."/>
            <person name="Hug L.A."/>
            <person name="Sharon I."/>
            <person name="Castelle C.J."/>
            <person name="Probst A.J."/>
            <person name="Thomas B.C."/>
            <person name="Singh A."/>
            <person name="Wilkins M.J."/>
            <person name="Karaoz U."/>
            <person name="Brodie E.L."/>
            <person name="Williams K.H."/>
            <person name="Hubbard S.S."/>
            <person name="Banfield J.F."/>
        </authorList>
    </citation>
    <scope>NUCLEOTIDE SEQUENCE [LARGE SCALE GENOMIC DNA]</scope>
</reference>
<comment type="caution">
    <text evidence="1">The sequence shown here is derived from an EMBL/GenBank/DDBJ whole genome shotgun (WGS) entry which is preliminary data.</text>
</comment>
<dbReference type="Proteomes" id="UP000177159">
    <property type="component" value="Unassembled WGS sequence"/>
</dbReference>
<sequence length="59" mass="6777">MLAIQKYQISEQEKITQMMFTLNSEDKHEFRVKQIINSCHAELDSASIVIYIDSGSSPE</sequence>
<dbReference type="EMBL" id="MFZM01000013">
    <property type="protein sequence ID" value="OGK24033.1"/>
    <property type="molecule type" value="Genomic_DNA"/>
</dbReference>
<gene>
    <name evidence="1" type="ORF">A3C24_03010</name>
</gene>
<organism evidence="1 2">
    <name type="scientific">Candidatus Roizmanbacteria bacterium RIFCSPHIGHO2_02_FULL_37_24</name>
    <dbReference type="NCBI Taxonomy" id="1802037"/>
    <lineage>
        <taxon>Bacteria</taxon>
        <taxon>Candidatus Roizmaniibacteriota</taxon>
    </lineage>
</organism>
<accession>A0A1F7GYV5</accession>